<accession>A0A2K9LU53</accession>
<dbReference type="CDD" id="cd02782">
    <property type="entry name" value="MopB_CT_1"/>
    <property type="match status" value="1"/>
</dbReference>
<dbReference type="Pfam" id="PF00384">
    <property type="entry name" value="Molybdopterin"/>
    <property type="match status" value="1"/>
</dbReference>
<keyword evidence="7" id="KW-1185">Reference proteome</keyword>
<gene>
    <name evidence="6" type="ORF">Kalk_19470</name>
</gene>
<dbReference type="GO" id="GO:0046872">
    <property type="term" value="F:metal ion binding"/>
    <property type="evidence" value="ECO:0007669"/>
    <property type="project" value="UniProtKB-KW"/>
</dbReference>
<evidence type="ECO:0000259" key="5">
    <source>
        <dbReference type="SMART" id="SM00926"/>
    </source>
</evidence>
<reference evidence="7" key="1">
    <citation type="submission" date="2017-08" db="EMBL/GenBank/DDBJ databases">
        <title>Direct submision.</title>
        <authorList>
            <person name="Kim S.-J."/>
            <person name="Rhee S.-K."/>
        </authorList>
    </citation>
    <scope>NUCLEOTIDE SEQUENCE [LARGE SCALE GENOMIC DNA]</scope>
    <source>
        <strain evidence="7">GI5</strain>
    </source>
</reference>
<proteinExistence type="inferred from homology"/>
<dbReference type="InterPro" id="IPR006963">
    <property type="entry name" value="Mopterin_OxRdtase_4Fe-4S_dom"/>
</dbReference>
<dbReference type="InterPro" id="IPR050612">
    <property type="entry name" value="Prok_Mopterin_Oxidored"/>
</dbReference>
<keyword evidence="4" id="KW-0411">Iron-sulfur</keyword>
<dbReference type="Pfam" id="PF01568">
    <property type="entry name" value="Molydop_binding"/>
    <property type="match status" value="1"/>
</dbReference>
<dbReference type="SUPFAM" id="SSF53706">
    <property type="entry name" value="Formate dehydrogenase/DMSO reductase, domains 1-3"/>
    <property type="match status" value="1"/>
</dbReference>
<dbReference type="InterPro" id="IPR006656">
    <property type="entry name" value="Mopterin_OxRdtase"/>
</dbReference>
<dbReference type="SMART" id="SM00926">
    <property type="entry name" value="Molybdop_Fe4S4"/>
    <property type="match status" value="1"/>
</dbReference>
<evidence type="ECO:0000313" key="6">
    <source>
        <dbReference type="EMBL" id="AUM15035.1"/>
    </source>
</evidence>
<sequence length="698" mass="76561">MEKQVHYRVCHLCEAMCGLELTTQGDQVLTVKGDEQDPFSKGYVCPKSTAITDIHEDPDRIRQPMQRVGDRWQPIAWDKAFDLVAKRLVDIQAQYGNNAVGIYLGNPSVHNWGMLTHGSNFFKPLKTKARFSATSVDQLPHQLMCYWMYGHQVQVPVPDIDRTDYLIIVGGNPMASNGSLWSVPGFRLRAKALQKRGGKLVVIDPRRSETAAIADQHAFIRPGTDAFLLLAMAREIFVNGWVKTGHLSEHLADLDRAEQAVAPFTLELAADKTGVPAATVRQLAYDLAHTENAVIYGRMGISVQQFGAICQWGIQLLNIITGHLDVPGGYTLSLPAVDMVWGPMNKAGHFDVWQTRVRGLPEFGGELPCSALAEEILTPGEGQIKAMITGAGNPVLSTPNGEQLEAGLEGLEFMVSIDFYINETTRFADIILPPTSPLEHDHYDLALAPFAVRNIAKYSQAVFDKPAGALHDWEILSALGERVSALKGVQPAPVFPPEMVLNMGLQSGPYKDELNLQVLKDNPHGLDMGPHATQFPERLVHGDKLIRCAPEPVLKDLERLLEQEPDSEDMPFRLIGRRHVRSNNSWMHNYQRLVKGKGRCQLMMHPDDATKLGLQTGQAVKVSSRVGEVIAELEATDEVMPGVVSLPHGWGHGRKGVKAGIAQAHPGVSVNDLTDDQFVDELSGNAALNGVPVAIIGA</sequence>
<feature type="domain" description="4Fe-4S Mo/W bis-MGD-type" evidence="5">
    <location>
        <begin position="3"/>
        <end position="57"/>
    </location>
</feature>
<dbReference type="GO" id="GO:0043546">
    <property type="term" value="F:molybdopterin cofactor binding"/>
    <property type="evidence" value="ECO:0007669"/>
    <property type="project" value="InterPro"/>
</dbReference>
<dbReference type="GO" id="GO:0016491">
    <property type="term" value="F:oxidoreductase activity"/>
    <property type="evidence" value="ECO:0007669"/>
    <property type="project" value="InterPro"/>
</dbReference>
<dbReference type="PANTHER" id="PTHR43742:SF2">
    <property type="entry name" value="ASSIMILATORY NITRATE REDUCTASE CATALYTIC SUBUNIT"/>
    <property type="match status" value="1"/>
</dbReference>
<organism evidence="6 7">
    <name type="scientific">Ketobacter alkanivorans</name>
    <dbReference type="NCBI Taxonomy" id="1917421"/>
    <lineage>
        <taxon>Bacteria</taxon>
        <taxon>Pseudomonadati</taxon>
        <taxon>Pseudomonadota</taxon>
        <taxon>Gammaproteobacteria</taxon>
        <taxon>Pseudomonadales</taxon>
        <taxon>Ketobacteraceae</taxon>
        <taxon>Ketobacter</taxon>
    </lineage>
</organism>
<evidence type="ECO:0000256" key="3">
    <source>
        <dbReference type="ARBA" id="ARBA00023004"/>
    </source>
</evidence>
<keyword evidence="2" id="KW-0479">Metal-binding</keyword>
<keyword evidence="3" id="KW-0408">Iron</keyword>
<dbReference type="Gene3D" id="2.20.25.90">
    <property type="entry name" value="ADC-like domains"/>
    <property type="match status" value="1"/>
</dbReference>
<dbReference type="OrthoDB" id="9815647at2"/>
<evidence type="ECO:0000313" key="7">
    <source>
        <dbReference type="Proteomes" id="UP000235116"/>
    </source>
</evidence>
<evidence type="ECO:0000256" key="4">
    <source>
        <dbReference type="ARBA" id="ARBA00023014"/>
    </source>
</evidence>
<comment type="similarity">
    <text evidence="1">Belongs to the prokaryotic molybdopterin-containing oxidoreductase family.</text>
</comment>
<protein>
    <submittedName>
        <fullName evidence="6">Dehydrogenase</fullName>
    </submittedName>
</protein>
<dbReference type="Proteomes" id="UP000235116">
    <property type="component" value="Chromosome"/>
</dbReference>
<dbReference type="RefSeq" id="WP_101896406.1">
    <property type="nucleotide sequence ID" value="NZ_CP022684.1"/>
</dbReference>
<dbReference type="AlphaFoldDB" id="A0A2K9LU53"/>
<dbReference type="Gene3D" id="3.40.228.10">
    <property type="entry name" value="Dimethylsulfoxide Reductase, domain 2"/>
    <property type="match status" value="1"/>
</dbReference>
<dbReference type="Gene3D" id="3.40.50.740">
    <property type="match status" value="1"/>
</dbReference>
<name>A0A2K9LU53_9GAMM</name>
<dbReference type="Gene3D" id="2.40.40.20">
    <property type="match status" value="1"/>
</dbReference>
<dbReference type="Pfam" id="PF04879">
    <property type="entry name" value="Molybdop_Fe4S4"/>
    <property type="match status" value="1"/>
</dbReference>
<evidence type="ECO:0000256" key="1">
    <source>
        <dbReference type="ARBA" id="ARBA00010312"/>
    </source>
</evidence>
<dbReference type="KEGG" id="kak:Kalk_19470"/>
<dbReference type="PANTHER" id="PTHR43742">
    <property type="entry name" value="TRIMETHYLAMINE-N-OXIDE REDUCTASE"/>
    <property type="match status" value="1"/>
</dbReference>
<dbReference type="GO" id="GO:0051536">
    <property type="term" value="F:iron-sulfur cluster binding"/>
    <property type="evidence" value="ECO:0007669"/>
    <property type="project" value="UniProtKB-KW"/>
</dbReference>
<dbReference type="InterPro" id="IPR006657">
    <property type="entry name" value="MoPterin_dinucl-bd_dom"/>
</dbReference>
<dbReference type="EMBL" id="CP022684">
    <property type="protein sequence ID" value="AUM15035.1"/>
    <property type="molecule type" value="Genomic_DNA"/>
</dbReference>
<evidence type="ECO:0000256" key="2">
    <source>
        <dbReference type="ARBA" id="ARBA00022723"/>
    </source>
</evidence>